<dbReference type="AlphaFoldDB" id="A0A3M7RRW0"/>
<dbReference type="EMBL" id="REGN01002795">
    <property type="protein sequence ID" value="RNA26150.1"/>
    <property type="molecule type" value="Genomic_DNA"/>
</dbReference>
<reference evidence="1 2" key="1">
    <citation type="journal article" date="2018" name="Sci. Rep.">
        <title>Genomic signatures of local adaptation to the degree of environmental predictability in rotifers.</title>
        <authorList>
            <person name="Franch-Gras L."/>
            <person name="Hahn C."/>
            <person name="Garcia-Roger E.M."/>
            <person name="Carmona M.J."/>
            <person name="Serra M."/>
            <person name="Gomez A."/>
        </authorList>
    </citation>
    <scope>NUCLEOTIDE SEQUENCE [LARGE SCALE GENOMIC DNA]</scope>
    <source>
        <strain evidence="1">HYR1</strain>
    </source>
</reference>
<name>A0A3M7RRW0_BRAPC</name>
<evidence type="ECO:0000313" key="1">
    <source>
        <dbReference type="EMBL" id="RNA26150.1"/>
    </source>
</evidence>
<evidence type="ECO:0000313" key="2">
    <source>
        <dbReference type="Proteomes" id="UP000276133"/>
    </source>
</evidence>
<keyword evidence="2" id="KW-1185">Reference proteome</keyword>
<proteinExistence type="predicted"/>
<gene>
    <name evidence="1" type="ORF">BpHYR1_043212</name>
</gene>
<accession>A0A3M7RRW0</accession>
<protein>
    <submittedName>
        <fullName evidence="1">Uncharacterized protein</fullName>
    </submittedName>
</protein>
<sequence>MGDLAPDTGDLVELKPHFGSWWRPNLNQHSSKSLCGMVSVLANSKWLTFESDMNVSSSKFLRLADGGGVAVDNRRLLLPNWPALLQYGPSPHSICLIAAAFLDSLEFDTNFALLWAESDYR</sequence>
<comment type="caution">
    <text evidence="1">The sequence shown here is derived from an EMBL/GenBank/DDBJ whole genome shotgun (WGS) entry which is preliminary data.</text>
</comment>
<organism evidence="1 2">
    <name type="scientific">Brachionus plicatilis</name>
    <name type="common">Marine rotifer</name>
    <name type="synonym">Brachionus muelleri</name>
    <dbReference type="NCBI Taxonomy" id="10195"/>
    <lineage>
        <taxon>Eukaryota</taxon>
        <taxon>Metazoa</taxon>
        <taxon>Spiralia</taxon>
        <taxon>Gnathifera</taxon>
        <taxon>Rotifera</taxon>
        <taxon>Eurotatoria</taxon>
        <taxon>Monogononta</taxon>
        <taxon>Pseudotrocha</taxon>
        <taxon>Ploima</taxon>
        <taxon>Brachionidae</taxon>
        <taxon>Brachionus</taxon>
    </lineage>
</organism>
<dbReference type="Proteomes" id="UP000276133">
    <property type="component" value="Unassembled WGS sequence"/>
</dbReference>